<comment type="caution">
    <text evidence="1">The sequence shown here is derived from an EMBL/GenBank/DDBJ whole genome shotgun (WGS) entry which is preliminary data.</text>
</comment>
<gene>
    <name evidence="1" type="ORF">RhiirA1_467888</name>
</gene>
<reference evidence="1 2" key="2">
    <citation type="submission" date="2017-10" db="EMBL/GenBank/DDBJ databases">
        <title>Genome analyses suggest a sexual origin of heterokaryosis in a supposedly ancient asexual fungus.</title>
        <authorList>
            <person name="Corradi N."/>
            <person name="Sedzielewska K."/>
            <person name="Noel J."/>
            <person name="Charron P."/>
            <person name="Farinelli L."/>
            <person name="Marton T."/>
            <person name="Kruger M."/>
            <person name="Pelin A."/>
            <person name="Brachmann A."/>
            <person name="Corradi N."/>
        </authorList>
    </citation>
    <scope>NUCLEOTIDE SEQUENCE [LARGE SCALE GENOMIC DNA]</scope>
    <source>
        <strain evidence="1 2">A1</strain>
    </source>
</reference>
<dbReference type="EMBL" id="LLXH01001131">
    <property type="protein sequence ID" value="PKC60539.1"/>
    <property type="molecule type" value="Genomic_DNA"/>
</dbReference>
<reference evidence="1 2" key="1">
    <citation type="submission" date="2017-10" db="EMBL/GenBank/DDBJ databases">
        <title>Extensive intraspecific genome diversity in a model arbuscular mycorrhizal fungus.</title>
        <authorList>
            <person name="Chen E.C.H."/>
            <person name="Morin E."/>
            <person name="Baudet D."/>
            <person name="Noel J."/>
            <person name="Ndikumana S."/>
            <person name="Charron P."/>
            <person name="St-Onge C."/>
            <person name="Giorgi J."/>
            <person name="Grigoriev I.V."/>
            <person name="Roux C."/>
            <person name="Martin F.M."/>
            <person name="Corradi N."/>
        </authorList>
    </citation>
    <scope>NUCLEOTIDE SEQUENCE [LARGE SCALE GENOMIC DNA]</scope>
    <source>
        <strain evidence="1 2">A1</strain>
    </source>
</reference>
<accession>A0A2N0RB56</accession>
<dbReference type="Proteomes" id="UP000232688">
    <property type="component" value="Unassembled WGS sequence"/>
</dbReference>
<name>A0A2N0RB56_9GLOM</name>
<evidence type="ECO:0000313" key="1">
    <source>
        <dbReference type="EMBL" id="PKC60539.1"/>
    </source>
</evidence>
<dbReference type="VEuPathDB" id="FungiDB:RhiirFUN_021194"/>
<protein>
    <submittedName>
        <fullName evidence="1">Uncharacterized protein</fullName>
    </submittedName>
</protein>
<dbReference type="AlphaFoldDB" id="A0A2N0RB56"/>
<organism evidence="1 2">
    <name type="scientific">Rhizophagus irregularis</name>
    <dbReference type="NCBI Taxonomy" id="588596"/>
    <lineage>
        <taxon>Eukaryota</taxon>
        <taxon>Fungi</taxon>
        <taxon>Fungi incertae sedis</taxon>
        <taxon>Mucoromycota</taxon>
        <taxon>Glomeromycotina</taxon>
        <taxon>Glomeromycetes</taxon>
        <taxon>Glomerales</taxon>
        <taxon>Glomeraceae</taxon>
        <taxon>Rhizophagus</taxon>
    </lineage>
</organism>
<sequence length="182" mass="21269">MRNDNTPDKKNQRILIRDVSVHHQNDSRLRSLYYYYTLHDWAEKKKDQLYVRLTTRLTLNPKSCINSSISLSRIENFDLTQEDSEDNKNLLIYGLLSHKKMPYELVYGDKPCGNYFEDSDENLDNDFDFSKNVLDFFSLNSHLTSTSLYMPTIPIDPVLIDITNKVSLQEEVTNHGILREAA</sequence>
<proteinExistence type="predicted"/>
<evidence type="ECO:0000313" key="2">
    <source>
        <dbReference type="Proteomes" id="UP000232688"/>
    </source>
</evidence>
<dbReference type="VEuPathDB" id="FungiDB:RhiirA1_467888"/>